<gene>
    <name evidence="1" type="ORF">OLEA9_A100991</name>
</gene>
<protein>
    <submittedName>
        <fullName evidence="1">Uncharacterized protein</fullName>
    </submittedName>
</protein>
<evidence type="ECO:0000313" key="1">
    <source>
        <dbReference type="EMBL" id="CAA3017292.1"/>
    </source>
</evidence>
<dbReference type="Proteomes" id="UP000594638">
    <property type="component" value="Unassembled WGS sequence"/>
</dbReference>
<name>A0A8S0UD75_OLEEU</name>
<proteinExistence type="predicted"/>
<feature type="non-terminal residue" evidence="1">
    <location>
        <position position="97"/>
    </location>
</feature>
<dbReference type="AlphaFoldDB" id="A0A8S0UD75"/>
<dbReference type="EMBL" id="CACTIH010007691">
    <property type="protein sequence ID" value="CAA3017292.1"/>
    <property type="molecule type" value="Genomic_DNA"/>
</dbReference>
<feature type="non-terminal residue" evidence="1">
    <location>
        <position position="1"/>
    </location>
</feature>
<dbReference type="Gramene" id="OE9A100991T1">
    <property type="protein sequence ID" value="OE9A100991C1"/>
    <property type="gene ID" value="OE9A100991"/>
</dbReference>
<reference evidence="1 2" key="1">
    <citation type="submission" date="2019-12" db="EMBL/GenBank/DDBJ databases">
        <authorList>
            <person name="Alioto T."/>
            <person name="Alioto T."/>
            <person name="Gomez Garrido J."/>
        </authorList>
    </citation>
    <scope>NUCLEOTIDE SEQUENCE [LARGE SCALE GENOMIC DNA]</scope>
</reference>
<keyword evidence="2" id="KW-1185">Reference proteome</keyword>
<evidence type="ECO:0000313" key="2">
    <source>
        <dbReference type="Proteomes" id="UP000594638"/>
    </source>
</evidence>
<accession>A0A8S0UD75</accession>
<organism evidence="1 2">
    <name type="scientific">Olea europaea subsp. europaea</name>
    <dbReference type="NCBI Taxonomy" id="158383"/>
    <lineage>
        <taxon>Eukaryota</taxon>
        <taxon>Viridiplantae</taxon>
        <taxon>Streptophyta</taxon>
        <taxon>Embryophyta</taxon>
        <taxon>Tracheophyta</taxon>
        <taxon>Spermatophyta</taxon>
        <taxon>Magnoliopsida</taxon>
        <taxon>eudicotyledons</taxon>
        <taxon>Gunneridae</taxon>
        <taxon>Pentapetalae</taxon>
        <taxon>asterids</taxon>
        <taxon>lamiids</taxon>
        <taxon>Lamiales</taxon>
        <taxon>Oleaceae</taxon>
        <taxon>Oleeae</taxon>
        <taxon>Olea</taxon>
    </lineage>
</organism>
<sequence length="97" mass="10886">TEGEKTRHVAILSLTVLSLFEPHLHSQEAALSLFEAHFIDVCSYSNVERQERGRHNHQHLVRKRPEMAEVEVLDLTLARSDTANGGVVPMMASVDLI</sequence>
<comment type="caution">
    <text evidence="1">The sequence shown here is derived from an EMBL/GenBank/DDBJ whole genome shotgun (WGS) entry which is preliminary data.</text>
</comment>